<evidence type="ECO:0000313" key="2">
    <source>
        <dbReference type="EMBL" id="CAF4517109.1"/>
    </source>
</evidence>
<dbReference type="Proteomes" id="UP000663829">
    <property type="component" value="Unassembled WGS sequence"/>
</dbReference>
<name>A0A816CTA8_9BILA</name>
<dbReference type="EMBL" id="CAJOBC010109039">
    <property type="protein sequence ID" value="CAF4517109.1"/>
    <property type="molecule type" value="Genomic_DNA"/>
</dbReference>
<dbReference type="AlphaFoldDB" id="A0A816CTA8"/>
<keyword evidence="3" id="KW-1185">Reference proteome</keyword>
<dbReference type="InterPro" id="IPR011993">
    <property type="entry name" value="PH-like_dom_sf"/>
</dbReference>
<proteinExistence type="predicted"/>
<evidence type="ECO:0000313" key="3">
    <source>
        <dbReference type="Proteomes" id="UP000663829"/>
    </source>
</evidence>
<dbReference type="Gene3D" id="2.30.29.30">
    <property type="entry name" value="Pleckstrin-homology domain (PH domain)/Phosphotyrosine-binding domain (PTB)"/>
    <property type="match status" value="1"/>
</dbReference>
<feature type="non-terminal residue" evidence="1">
    <location>
        <position position="98"/>
    </location>
</feature>
<dbReference type="OrthoDB" id="10062131at2759"/>
<accession>A0A816CTA8</accession>
<comment type="caution">
    <text evidence="1">The sequence shown here is derived from an EMBL/GenBank/DDBJ whole genome shotgun (WGS) entry which is preliminary data.</text>
</comment>
<organism evidence="1 3">
    <name type="scientific">Didymodactylos carnosus</name>
    <dbReference type="NCBI Taxonomy" id="1234261"/>
    <lineage>
        <taxon>Eukaryota</taxon>
        <taxon>Metazoa</taxon>
        <taxon>Spiralia</taxon>
        <taxon>Gnathifera</taxon>
        <taxon>Rotifera</taxon>
        <taxon>Eurotatoria</taxon>
        <taxon>Bdelloidea</taxon>
        <taxon>Philodinida</taxon>
        <taxon>Philodinidae</taxon>
        <taxon>Didymodactylos</taxon>
    </lineage>
</organism>
<gene>
    <name evidence="1" type="ORF">GPM918_LOCUS43936</name>
    <name evidence="2" type="ORF">SRO942_LOCUS45593</name>
</gene>
<dbReference type="EMBL" id="CAJNOQ010041663">
    <property type="protein sequence ID" value="CAF1624369.1"/>
    <property type="molecule type" value="Genomic_DNA"/>
</dbReference>
<dbReference type="Proteomes" id="UP000681722">
    <property type="component" value="Unassembled WGS sequence"/>
</dbReference>
<evidence type="ECO:0000313" key="1">
    <source>
        <dbReference type="EMBL" id="CAF1624369.1"/>
    </source>
</evidence>
<sequence>LIKRGQVQLHVKEIVEETSTKRQMIIRSDDSLGRLFLNIQWTKKVEVKKNSTKDITFFCMLNPEMPEIPANEVVIIILRFDNETERNEAYDKLQSERT</sequence>
<reference evidence="1" key="1">
    <citation type="submission" date="2021-02" db="EMBL/GenBank/DDBJ databases">
        <authorList>
            <person name="Nowell W R."/>
        </authorList>
    </citation>
    <scope>NUCLEOTIDE SEQUENCE</scope>
</reference>
<dbReference type="SUPFAM" id="SSF50729">
    <property type="entry name" value="PH domain-like"/>
    <property type="match status" value="1"/>
</dbReference>
<protein>
    <submittedName>
        <fullName evidence="1">Uncharacterized protein</fullName>
    </submittedName>
</protein>